<name>A0A3D9BZ57_9RHOB</name>
<evidence type="ECO:0000313" key="2">
    <source>
        <dbReference type="EMBL" id="REC58769.1"/>
    </source>
</evidence>
<organism evidence="2 3">
    <name type="scientific">Rhodosalinus sediminis</name>
    <dbReference type="NCBI Taxonomy" id="1940533"/>
    <lineage>
        <taxon>Bacteria</taxon>
        <taxon>Pseudomonadati</taxon>
        <taxon>Pseudomonadota</taxon>
        <taxon>Alphaproteobacteria</taxon>
        <taxon>Rhodobacterales</taxon>
        <taxon>Paracoccaceae</taxon>
        <taxon>Rhodosalinus</taxon>
    </lineage>
</organism>
<comment type="caution">
    <text evidence="2">The sequence shown here is derived from an EMBL/GenBank/DDBJ whole genome shotgun (WGS) entry which is preliminary data.</text>
</comment>
<reference evidence="2 3" key="1">
    <citation type="journal article" date="2017" name="Int. J. Syst. Evol. Microbiol.">
        <title>Rhodosalinus sediminis gen. nov., sp. nov., isolated from marine saltern.</title>
        <authorList>
            <person name="Guo L.Y."/>
            <person name="Ling S.K."/>
            <person name="Li C.M."/>
            <person name="Chen G.J."/>
            <person name="Du Z.J."/>
        </authorList>
    </citation>
    <scope>NUCLEOTIDE SEQUENCE [LARGE SCALE GENOMIC DNA]</scope>
    <source>
        <strain evidence="2 3">WDN1C137</strain>
    </source>
</reference>
<sequence length="169" mass="17236">MRSARAGEPGGPRAPSPGMADAARTVIVHETARPPRGGLWLAALAVVPLLLAVPALWLLPGDLVREAARLWAAALTLFFSGVRRGLSFRTEGGATGAQMTAFAGLFAAGLAALLLPPVAALWLLAAALGALALVDPRAAERGEVPIWFAGLRAVQMPVAAVALAALALL</sequence>
<feature type="transmembrane region" description="Helical" evidence="1">
    <location>
        <begin position="39"/>
        <end position="58"/>
    </location>
</feature>
<accession>A0A3D9BZ57</accession>
<evidence type="ECO:0000256" key="1">
    <source>
        <dbReference type="SAM" id="Phobius"/>
    </source>
</evidence>
<evidence type="ECO:0000313" key="3">
    <source>
        <dbReference type="Proteomes" id="UP000257131"/>
    </source>
</evidence>
<keyword evidence="3" id="KW-1185">Reference proteome</keyword>
<proteinExistence type="predicted"/>
<protein>
    <submittedName>
        <fullName evidence="2">DUF3429 family protein</fullName>
    </submittedName>
</protein>
<dbReference type="AlphaFoldDB" id="A0A3D9BZ57"/>
<dbReference type="EMBL" id="QOHR01000001">
    <property type="protein sequence ID" value="REC58769.1"/>
    <property type="molecule type" value="Genomic_DNA"/>
</dbReference>
<feature type="transmembrane region" description="Helical" evidence="1">
    <location>
        <begin position="106"/>
        <end position="134"/>
    </location>
</feature>
<dbReference type="Proteomes" id="UP000257131">
    <property type="component" value="Unassembled WGS sequence"/>
</dbReference>
<feature type="transmembrane region" description="Helical" evidence="1">
    <location>
        <begin position="146"/>
        <end position="168"/>
    </location>
</feature>
<gene>
    <name evidence="2" type="ORF">DRV84_00625</name>
</gene>
<keyword evidence="1" id="KW-0472">Membrane</keyword>
<keyword evidence="1" id="KW-1133">Transmembrane helix</keyword>
<keyword evidence="1" id="KW-0812">Transmembrane</keyword>